<dbReference type="GO" id="GO:0004124">
    <property type="term" value="F:cysteine synthase activity"/>
    <property type="evidence" value="ECO:0007669"/>
    <property type="project" value="UniProtKB-UniRule"/>
</dbReference>
<dbReference type="EC" id="2.5.1.47" evidence="4 12"/>
<feature type="domain" description="Tryptophan synthase beta chain-like PALP" evidence="13">
    <location>
        <begin position="8"/>
        <end position="297"/>
    </location>
</feature>
<dbReference type="InterPro" id="IPR005856">
    <property type="entry name" value="Cys_synth"/>
</dbReference>
<dbReference type="EMBL" id="JACOPO010000003">
    <property type="protein sequence ID" value="MBC5722227.1"/>
    <property type="molecule type" value="Genomic_DNA"/>
</dbReference>
<evidence type="ECO:0000259" key="13">
    <source>
        <dbReference type="Pfam" id="PF00291"/>
    </source>
</evidence>
<dbReference type="SUPFAM" id="SSF53686">
    <property type="entry name" value="Tryptophan synthase beta subunit-like PLP-dependent enzymes"/>
    <property type="match status" value="1"/>
</dbReference>
<dbReference type="NCBIfam" id="TIGR01139">
    <property type="entry name" value="cysK"/>
    <property type="match status" value="1"/>
</dbReference>
<feature type="binding site" evidence="10">
    <location>
        <position position="77"/>
    </location>
    <ligand>
        <name>pyridoxal 5'-phosphate</name>
        <dbReference type="ChEBI" id="CHEBI:597326"/>
    </ligand>
</feature>
<feature type="binding site" evidence="10">
    <location>
        <position position="269"/>
    </location>
    <ligand>
        <name>pyridoxal 5'-phosphate</name>
        <dbReference type="ChEBI" id="CHEBI:597326"/>
    </ligand>
</feature>
<comment type="caution">
    <text evidence="14">The sequence shown here is derived from an EMBL/GenBank/DDBJ whole genome shotgun (WGS) entry which is preliminary data.</text>
</comment>
<evidence type="ECO:0000256" key="4">
    <source>
        <dbReference type="ARBA" id="ARBA00012681"/>
    </source>
</evidence>
<evidence type="ECO:0000256" key="11">
    <source>
        <dbReference type="PIRSR" id="PIRSR605856-51"/>
    </source>
</evidence>
<keyword evidence="6 12" id="KW-0808">Transferase</keyword>
<dbReference type="UniPathway" id="UPA00136">
    <property type="reaction ID" value="UER00200"/>
</dbReference>
<keyword evidence="5 12" id="KW-0028">Amino-acid biosynthesis</keyword>
<evidence type="ECO:0000256" key="8">
    <source>
        <dbReference type="ARBA" id="ARBA00023192"/>
    </source>
</evidence>
<feature type="binding site" evidence="10">
    <location>
        <begin position="181"/>
        <end position="185"/>
    </location>
    <ligand>
        <name>pyridoxal 5'-phosphate</name>
        <dbReference type="ChEBI" id="CHEBI:597326"/>
    </ligand>
</feature>
<evidence type="ECO:0000256" key="6">
    <source>
        <dbReference type="ARBA" id="ARBA00022679"/>
    </source>
</evidence>
<dbReference type="Proteomes" id="UP000628736">
    <property type="component" value="Unassembled WGS sequence"/>
</dbReference>
<organism evidence="14 15">
    <name type="scientific">Flintibacter hominis</name>
    <dbReference type="NCBI Taxonomy" id="2763048"/>
    <lineage>
        <taxon>Bacteria</taxon>
        <taxon>Bacillati</taxon>
        <taxon>Bacillota</taxon>
        <taxon>Clostridia</taxon>
        <taxon>Eubacteriales</taxon>
        <taxon>Flintibacter</taxon>
    </lineage>
</organism>
<dbReference type="PANTHER" id="PTHR10314">
    <property type="entry name" value="CYSTATHIONINE BETA-SYNTHASE"/>
    <property type="match status" value="1"/>
</dbReference>
<dbReference type="InterPro" id="IPR036052">
    <property type="entry name" value="TrpB-like_PALP_sf"/>
</dbReference>
<keyword evidence="7 10" id="KW-0663">Pyridoxal phosphate</keyword>
<dbReference type="InterPro" id="IPR005859">
    <property type="entry name" value="CysK"/>
</dbReference>
<dbReference type="InterPro" id="IPR050214">
    <property type="entry name" value="Cys_Synth/Cystath_Beta-Synth"/>
</dbReference>
<comment type="pathway">
    <text evidence="2">Amino-acid biosynthesis; L-cysteine biosynthesis; L-cysteine from L-serine: step 2/2.</text>
</comment>
<dbReference type="InterPro" id="IPR001926">
    <property type="entry name" value="TrpB-like_PALP"/>
</dbReference>
<comment type="catalytic activity">
    <reaction evidence="9 12">
        <text>O-acetyl-L-serine + hydrogen sulfide = L-cysteine + acetate</text>
        <dbReference type="Rhea" id="RHEA:14829"/>
        <dbReference type="ChEBI" id="CHEBI:29919"/>
        <dbReference type="ChEBI" id="CHEBI:30089"/>
        <dbReference type="ChEBI" id="CHEBI:35235"/>
        <dbReference type="ChEBI" id="CHEBI:58340"/>
        <dbReference type="EC" id="2.5.1.47"/>
    </reaction>
</comment>
<dbReference type="PROSITE" id="PS00901">
    <property type="entry name" value="CYS_SYNTHASE"/>
    <property type="match status" value="1"/>
</dbReference>
<keyword evidence="15" id="KW-1185">Reference proteome</keyword>
<dbReference type="GO" id="GO:0006535">
    <property type="term" value="P:cysteine biosynthetic process from serine"/>
    <property type="evidence" value="ECO:0007669"/>
    <property type="project" value="UniProtKB-UniRule"/>
</dbReference>
<dbReference type="Gene3D" id="3.40.50.1100">
    <property type="match status" value="2"/>
</dbReference>
<dbReference type="FunFam" id="3.40.50.1100:FF:000006">
    <property type="entry name" value="Cysteine synthase"/>
    <property type="match status" value="1"/>
</dbReference>
<evidence type="ECO:0000256" key="10">
    <source>
        <dbReference type="PIRSR" id="PIRSR605856-50"/>
    </source>
</evidence>
<dbReference type="NCBIfam" id="TIGR01136">
    <property type="entry name" value="cysKM"/>
    <property type="match status" value="1"/>
</dbReference>
<protein>
    <recommendedName>
        <fullName evidence="4 12">Cysteine synthase</fullName>
        <ecNumber evidence="4 12">2.5.1.47</ecNumber>
    </recommendedName>
</protein>
<evidence type="ECO:0000256" key="2">
    <source>
        <dbReference type="ARBA" id="ARBA00004962"/>
    </source>
</evidence>
<dbReference type="RefSeq" id="WP_186852643.1">
    <property type="nucleotide sequence ID" value="NZ_JACOPO010000003.1"/>
</dbReference>
<evidence type="ECO:0000256" key="1">
    <source>
        <dbReference type="ARBA" id="ARBA00001933"/>
    </source>
</evidence>
<name>A0A8J6M7Z4_9FIRM</name>
<evidence type="ECO:0000256" key="5">
    <source>
        <dbReference type="ARBA" id="ARBA00022605"/>
    </source>
</evidence>
<comment type="similarity">
    <text evidence="3 12">Belongs to the cysteine synthase/cystathionine beta-synthase family.</text>
</comment>
<evidence type="ECO:0000256" key="3">
    <source>
        <dbReference type="ARBA" id="ARBA00007103"/>
    </source>
</evidence>
<sequence>MARIYTGIEPLVGGTPLLALTRYGKAHHFTATVLAKLEYLNPAGSAKDRVGLSLILDAEERGLLKPGATIIEPTSGNTGIGLACIAAARGYKVILTMPDTMSAERRSMLAAYGAQLVLTPGAQGMQGAVGKAQELAASIPGSFIPGQFENPANPRAHYQTTGPEIWRDTDGNVDIFVATVGTGGTLSGTGRYLKEQDPNIKVVAVEPDASPLLSGGQAGPHGIQGIGANFIPQTLDCSVYDQVIRVRDQDAFQAGRELARTEGVLAGISSGAALWAAGELARLEENRGKTIVVLLPDSGDRYLSSPMFAD</sequence>
<feature type="modified residue" description="N6-(pyridoxal phosphate)lysine" evidence="11">
    <location>
        <position position="47"/>
    </location>
</feature>
<evidence type="ECO:0000313" key="14">
    <source>
        <dbReference type="EMBL" id="MBC5722227.1"/>
    </source>
</evidence>
<evidence type="ECO:0000313" key="15">
    <source>
        <dbReference type="Proteomes" id="UP000628736"/>
    </source>
</evidence>
<dbReference type="CDD" id="cd01561">
    <property type="entry name" value="CBS_like"/>
    <property type="match status" value="1"/>
</dbReference>
<accession>A0A8J6M7Z4</accession>
<evidence type="ECO:0000256" key="9">
    <source>
        <dbReference type="ARBA" id="ARBA00047931"/>
    </source>
</evidence>
<dbReference type="Pfam" id="PF00291">
    <property type="entry name" value="PALP"/>
    <property type="match status" value="1"/>
</dbReference>
<proteinExistence type="inferred from homology"/>
<evidence type="ECO:0000256" key="7">
    <source>
        <dbReference type="ARBA" id="ARBA00022898"/>
    </source>
</evidence>
<comment type="cofactor">
    <cofactor evidence="1 10 12">
        <name>pyridoxal 5'-phosphate</name>
        <dbReference type="ChEBI" id="CHEBI:597326"/>
    </cofactor>
</comment>
<evidence type="ECO:0000256" key="12">
    <source>
        <dbReference type="RuleBase" id="RU003985"/>
    </source>
</evidence>
<dbReference type="AlphaFoldDB" id="A0A8J6M7Z4"/>
<dbReference type="InterPro" id="IPR001216">
    <property type="entry name" value="P-phosphate_BS"/>
</dbReference>
<keyword evidence="8 12" id="KW-0198">Cysteine biosynthesis</keyword>
<reference evidence="14" key="1">
    <citation type="submission" date="2020-08" db="EMBL/GenBank/DDBJ databases">
        <title>Genome public.</title>
        <authorList>
            <person name="Liu C."/>
            <person name="Sun Q."/>
        </authorList>
    </citation>
    <scope>NUCLEOTIDE SEQUENCE</scope>
    <source>
        <strain evidence="14">NSJ-23</strain>
    </source>
</reference>
<gene>
    <name evidence="14" type="primary">cysK</name>
    <name evidence="14" type="ORF">H8S11_05325</name>
</gene>